<dbReference type="InterPro" id="IPR002696">
    <property type="entry name" value="Membr_insert_effic_factor_YidD"/>
</dbReference>
<dbReference type="EMBL" id="PFQB01000083">
    <property type="protein sequence ID" value="PJA13545.1"/>
    <property type="molecule type" value="Genomic_DNA"/>
</dbReference>
<comment type="similarity">
    <text evidence="1">Belongs to the UPF0161 family.</text>
</comment>
<dbReference type="NCBIfam" id="TIGR00278">
    <property type="entry name" value="membrane protein insertion efficiency factor YidD"/>
    <property type="match status" value="1"/>
</dbReference>
<keyword evidence="1" id="KW-0472">Membrane</keyword>
<dbReference type="SMART" id="SM01234">
    <property type="entry name" value="Haemolytic"/>
    <property type="match status" value="1"/>
</dbReference>
<sequence>MKHFLSWLISLYQQTLSPDHGPNHRATCRFIPTCSEYGKEAIEKRGVYGILLAIWRVIRCNPLMTKAGTVEPVP</sequence>
<dbReference type="Pfam" id="PF01809">
    <property type="entry name" value="YidD"/>
    <property type="match status" value="1"/>
</dbReference>
<comment type="function">
    <text evidence="1">Could be involved in insertion of integral membrane proteins into the membrane.</text>
</comment>
<accession>A0A2M7W1I9</accession>
<dbReference type="PANTHER" id="PTHR33383">
    <property type="entry name" value="MEMBRANE PROTEIN INSERTION EFFICIENCY FACTOR-RELATED"/>
    <property type="match status" value="1"/>
</dbReference>
<name>A0A2M7W1I9_9BACT</name>
<comment type="caution">
    <text evidence="2">The sequence shown here is derived from an EMBL/GenBank/DDBJ whole genome shotgun (WGS) entry which is preliminary data.</text>
</comment>
<gene>
    <name evidence="2" type="ORF">COX64_03310</name>
</gene>
<organism evidence="2 3">
    <name type="scientific">Candidatus Dojkabacteria bacterium CG_4_10_14_0_2_um_filter_Dojkabacteria_WS6_41_15</name>
    <dbReference type="NCBI Taxonomy" id="2014249"/>
    <lineage>
        <taxon>Bacteria</taxon>
        <taxon>Candidatus Dojkabacteria</taxon>
    </lineage>
</organism>
<dbReference type="HAMAP" id="MF_00386">
    <property type="entry name" value="UPF0161_YidD"/>
    <property type="match status" value="1"/>
</dbReference>
<evidence type="ECO:0000313" key="2">
    <source>
        <dbReference type="EMBL" id="PJA13545.1"/>
    </source>
</evidence>
<protein>
    <recommendedName>
        <fullName evidence="1">Putative membrane protein insertion efficiency factor</fullName>
    </recommendedName>
</protein>
<reference evidence="3" key="1">
    <citation type="submission" date="2017-09" db="EMBL/GenBank/DDBJ databases">
        <title>Depth-based differentiation of microbial function through sediment-hosted aquifers and enrichment of novel symbionts in the deep terrestrial subsurface.</title>
        <authorList>
            <person name="Probst A.J."/>
            <person name="Ladd B."/>
            <person name="Jarett J.K."/>
            <person name="Geller-Mcgrath D.E."/>
            <person name="Sieber C.M.K."/>
            <person name="Emerson J.B."/>
            <person name="Anantharaman K."/>
            <person name="Thomas B.C."/>
            <person name="Malmstrom R."/>
            <person name="Stieglmeier M."/>
            <person name="Klingl A."/>
            <person name="Woyke T."/>
            <person name="Ryan C.M."/>
            <person name="Banfield J.F."/>
        </authorList>
    </citation>
    <scope>NUCLEOTIDE SEQUENCE [LARGE SCALE GENOMIC DNA]</scope>
</reference>
<dbReference type="AlphaFoldDB" id="A0A2M7W1I9"/>
<dbReference type="PANTHER" id="PTHR33383:SF1">
    <property type="entry name" value="MEMBRANE PROTEIN INSERTION EFFICIENCY FACTOR-RELATED"/>
    <property type="match status" value="1"/>
</dbReference>
<evidence type="ECO:0000313" key="3">
    <source>
        <dbReference type="Proteomes" id="UP000228952"/>
    </source>
</evidence>
<proteinExistence type="inferred from homology"/>
<dbReference type="GO" id="GO:0005886">
    <property type="term" value="C:plasma membrane"/>
    <property type="evidence" value="ECO:0007669"/>
    <property type="project" value="UniProtKB-SubCell"/>
</dbReference>
<keyword evidence="1" id="KW-1003">Cell membrane</keyword>
<comment type="subcellular location">
    <subcellularLocation>
        <location evidence="1">Cell membrane</location>
        <topology evidence="1">Peripheral membrane protein</topology>
        <orientation evidence="1">Cytoplasmic side</orientation>
    </subcellularLocation>
</comment>
<evidence type="ECO:0000256" key="1">
    <source>
        <dbReference type="HAMAP-Rule" id="MF_00386"/>
    </source>
</evidence>
<dbReference type="Proteomes" id="UP000228952">
    <property type="component" value="Unassembled WGS sequence"/>
</dbReference>